<protein>
    <recommendedName>
        <fullName evidence="4">BZIP domain-containing protein</fullName>
    </recommendedName>
</protein>
<keyword evidence="2" id="KW-0732">Signal</keyword>
<proteinExistence type="predicted"/>
<organism evidence="3">
    <name type="scientific">Strongyloides stercoralis</name>
    <name type="common">Threadworm</name>
    <dbReference type="NCBI Taxonomy" id="6248"/>
    <lineage>
        <taxon>Eukaryota</taxon>
        <taxon>Metazoa</taxon>
        <taxon>Ecdysozoa</taxon>
        <taxon>Nematoda</taxon>
        <taxon>Chromadorea</taxon>
        <taxon>Rhabditida</taxon>
        <taxon>Tylenchina</taxon>
        <taxon>Panagrolaimomorpha</taxon>
        <taxon>Strongyloidoidea</taxon>
        <taxon>Strongyloididae</taxon>
        <taxon>Strongyloides</taxon>
    </lineage>
</organism>
<feature type="compositionally biased region" description="Basic residues" evidence="1">
    <location>
        <begin position="57"/>
        <end position="84"/>
    </location>
</feature>
<feature type="signal peptide" evidence="2">
    <location>
        <begin position="1"/>
        <end position="19"/>
    </location>
</feature>
<feature type="chain" id="PRO_5005328297" description="BZIP domain-containing protein" evidence="2">
    <location>
        <begin position="20"/>
        <end position="120"/>
    </location>
</feature>
<dbReference type="AlphaFoldDB" id="A0A0K0EMP2"/>
<evidence type="ECO:0000313" key="3">
    <source>
        <dbReference type="WBParaSite" id="SSTP_0001073300.1"/>
    </source>
</evidence>
<sequence length="120" mass="14010">MNNFTLLFFLFSLINILMITPLEEKNQQLSENILRNRRDLLPVDLNNEEDLNTIEKRRTRGRKQKKSKKTKKSRKSRKSKRQNKNRLINIQQQISDLESEISALQSQIAALGTTTTPSGR</sequence>
<accession>A0A0K0EMP2</accession>
<name>A0A0K0EMP2_STRER</name>
<feature type="region of interest" description="Disordered" evidence="1">
    <location>
        <begin position="45"/>
        <end position="89"/>
    </location>
</feature>
<evidence type="ECO:0000256" key="1">
    <source>
        <dbReference type="SAM" id="MobiDB-lite"/>
    </source>
</evidence>
<dbReference type="WBParaSite" id="SSTP_0001073300.1">
    <property type="protein sequence ID" value="SSTP_0001073300.1"/>
    <property type="gene ID" value="SSTP_0001073300"/>
</dbReference>
<evidence type="ECO:0008006" key="4">
    <source>
        <dbReference type="Google" id="ProtNLM"/>
    </source>
</evidence>
<reference evidence="3" key="1">
    <citation type="submission" date="2015-08" db="UniProtKB">
        <authorList>
            <consortium name="WormBaseParasite"/>
        </authorList>
    </citation>
    <scope>IDENTIFICATION</scope>
</reference>
<evidence type="ECO:0000256" key="2">
    <source>
        <dbReference type="SAM" id="SignalP"/>
    </source>
</evidence>